<dbReference type="GO" id="GO:0006422">
    <property type="term" value="P:aspartyl-tRNA aminoacylation"/>
    <property type="evidence" value="ECO:0007669"/>
    <property type="project" value="InterPro"/>
</dbReference>
<name>A0A2P4Z1X4_9CRYT</name>
<keyword evidence="8" id="KW-0648">Protein biosynthesis</keyword>
<dbReference type="GO" id="GO:0003723">
    <property type="term" value="F:RNA binding"/>
    <property type="evidence" value="ECO:0007669"/>
    <property type="project" value="TreeGrafter"/>
</dbReference>
<feature type="region of interest" description="Disordered" evidence="11">
    <location>
        <begin position="23"/>
        <end position="43"/>
    </location>
</feature>
<dbReference type="InterPro" id="IPR012340">
    <property type="entry name" value="NA-bd_OB-fold"/>
</dbReference>
<dbReference type="Proteomes" id="UP000236928">
    <property type="component" value="Unassembled WGS sequence"/>
</dbReference>
<dbReference type="CDD" id="cd00776">
    <property type="entry name" value="AsxRS_core"/>
    <property type="match status" value="1"/>
</dbReference>
<keyword evidence="9 13" id="KW-0030">Aminoacyl-tRNA synthetase</keyword>
<dbReference type="GO" id="GO:0017101">
    <property type="term" value="C:aminoacyl-tRNA synthetase multienzyme complex"/>
    <property type="evidence" value="ECO:0007669"/>
    <property type="project" value="TreeGrafter"/>
</dbReference>
<evidence type="ECO:0000259" key="12">
    <source>
        <dbReference type="PROSITE" id="PS50862"/>
    </source>
</evidence>
<sequence length="575" mass="66225">MTTELEVKEQVLSKKALKKQEKQALKEAKKAEAKSNQQQQQQSVHWSSVIAHSTEASPYGVIPFNCKIESRVFSRIKELNSNQKGEKIWLRGRITESRCKGSLGFVLLRQTFYRLQLVVDANNGSSKEMIKWLGCLPIESMIDVYGTIVVPETPVVSSTQDIEVLVERVYCVSSACSELPFQLKDANRVETEDEDSTIIKVLQDVRLDNRVLDLRTYLSQAIFRIQSEVCRLLREFLIEREFIEIHTPKLLPGASESGATVFKVDYFSNTACLAQSPQLHKQMSICGDLERVFEIGPVFRAENSNTHRHLCEFVGVDIEMNIENSYHELVDVFDAMFRHIFQGINTRCKNELLIVSEYNPFTPFIISEKTPRLTFEEGCNLLKESGADIPEDLSDFDISTEQERLLGKFHTKDFLVRLREQDLRMAFIVLNAVGLEFQIRSFFSFLLPISSYYDEKYNSDFYMMLKYPLKVRPFYTMPDFDEPEKWSNSFDFFMRGEEILSGAQRVHDYDLLVKRCKECGVSEHSLRDYLNSFKLGAPPHGGCGIGLERVIMLFLNLGNIRKSSMFPRDPKRLSP</sequence>
<evidence type="ECO:0000313" key="14">
    <source>
        <dbReference type="Proteomes" id="UP000236928"/>
    </source>
</evidence>
<evidence type="ECO:0000256" key="8">
    <source>
        <dbReference type="ARBA" id="ARBA00022917"/>
    </source>
</evidence>
<dbReference type="PROSITE" id="PS50862">
    <property type="entry name" value="AA_TRNA_LIGASE_II"/>
    <property type="match status" value="1"/>
</dbReference>
<evidence type="ECO:0000256" key="1">
    <source>
        <dbReference type="ARBA" id="ARBA00004496"/>
    </source>
</evidence>
<dbReference type="InterPro" id="IPR002312">
    <property type="entry name" value="Asp/Asn-tRNA-synth_IIb"/>
</dbReference>
<feature type="domain" description="Aminoacyl-transfer RNA synthetases class-II family profile" evidence="12">
    <location>
        <begin position="223"/>
        <end position="567"/>
    </location>
</feature>
<dbReference type="InterPro" id="IPR006195">
    <property type="entry name" value="aa-tRNA-synth_II"/>
</dbReference>
<comment type="similarity">
    <text evidence="2">Belongs to the class-II aminoacyl-tRNA synthetase family. Type 2 subfamily.</text>
</comment>
<evidence type="ECO:0000256" key="11">
    <source>
        <dbReference type="SAM" id="MobiDB-lite"/>
    </source>
</evidence>
<dbReference type="VEuPathDB" id="CryptoDB:CmeUKMEL1_10595"/>
<evidence type="ECO:0000256" key="7">
    <source>
        <dbReference type="ARBA" id="ARBA00022840"/>
    </source>
</evidence>
<dbReference type="AlphaFoldDB" id="A0A2P4Z1X4"/>
<dbReference type="PANTHER" id="PTHR43450:SF1">
    <property type="entry name" value="ASPARTATE--TRNA LIGASE, CYTOPLASMIC"/>
    <property type="match status" value="1"/>
</dbReference>
<evidence type="ECO:0000256" key="9">
    <source>
        <dbReference type="ARBA" id="ARBA00023146"/>
    </source>
</evidence>
<keyword evidence="4" id="KW-0963">Cytoplasm</keyword>
<comment type="caution">
    <text evidence="13">The sequence shown here is derived from an EMBL/GenBank/DDBJ whole genome shotgun (WGS) entry which is preliminary data.</text>
</comment>
<feature type="compositionally biased region" description="Basic and acidic residues" evidence="11">
    <location>
        <begin position="23"/>
        <end position="33"/>
    </location>
</feature>
<dbReference type="CDD" id="cd04320">
    <property type="entry name" value="AspRS_cyto_N"/>
    <property type="match status" value="1"/>
</dbReference>
<dbReference type="Pfam" id="PF00152">
    <property type="entry name" value="tRNA-synt_2"/>
    <property type="match status" value="1"/>
</dbReference>
<comment type="catalytic activity">
    <reaction evidence="10">
        <text>tRNA(Asp) + L-aspartate + ATP = L-aspartyl-tRNA(Asp) + AMP + diphosphate</text>
        <dbReference type="Rhea" id="RHEA:19649"/>
        <dbReference type="Rhea" id="RHEA-COMP:9660"/>
        <dbReference type="Rhea" id="RHEA-COMP:9678"/>
        <dbReference type="ChEBI" id="CHEBI:29991"/>
        <dbReference type="ChEBI" id="CHEBI:30616"/>
        <dbReference type="ChEBI" id="CHEBI:33019"/>
        <dbReference type="ChEBI" id="CHEBI:78442"/>
        <dbReference type="ChEBI" id="CHEBI:78516"/>
        <dbReference type="ChEBI" id="CHEBI:456215"/>
        <dbReference type="EC" id="6.1.1.12"/>
    </reaction>
</comment>
<dbReference type="GO" id="GO:0004815">
    <property type="term" value="F:aspartate-tRNA ligase activity"/>
    <property type="evidence" value="ECO:0007669"/>
    <property type="project" value="UniProtKB-EC"/>
</dbReference>
<evidence type="ECO:0000256" key="2">
    <source>
        <dbReference type="ARBA" id="ARBA00005312"/>
    </source>
</evidence>
<dbReference type="Gene3D" id="3.30.930.10">
    <property type="entry name" value="Bira Bifunctional Protein, Domain 2"/>
    <property type="match status" value="1"/>
</dbReference>
<dbReference type="HAMAP" id="MF_02075">
    <property type="entry name" value="Asp_tRNA_synth_type2"/>
    <property type="match status" value="1"/>
</dbReference>
<dbReference type="OrthoDB" id="372395at2759"/>
<dbReference type="GO" id="GO:0005524">
    <property type="term" value="F:ATP binding"/>
    <property type="evidence" value="ECO:0007669"/>
    <property type="project" value="UniProtKB-KW"/>
</dbReference>
<dbReference type="EC" id="6.1.1.12" evidence="3"/>
<dbReference type="SUPFAM" id="SSF50249">
    <property type="entry name" value="Nucleic acid-binding proteins"/>
    <property type="match status" value="1"/>
</dbReference>
<accession>A0A2P4Z1X4</accession>
<reference evidence="13 14" key="1">
    <citation type="submission" date="2014-04" db="EMBL/GenBank/DDBJ databases">
        <title>Comparative Genomics of Cryptosporidium Species.</title>
        <authorList>
            <person name="Silva J.C."/>
            <person name="Su Q."/>
            <person name="Chalmers R."/>
            <person name="Chibucos M.C."/>
            <person name="Elwin K."/>
            <person name="Godinez A."/>
            <person name="Guo F."/>
            <person name="Huynh K."/>
            <person name="Orvis J."/>
            <person name="Ott S."/>
            <person name="Sadzewicz L."/>
            <person name="Sengamalay N."/>
            <person name="Shetty A."/>
            <person name="Sun M."/>
            <person name="Tallon L."/>
            <person name="Xiao L."/>
            <person name="Zhang H."/>
            <person name="Fraser C.M."/>
            <person name="Zhu G."/>
            <person name="Kissinger J."/>
            <person name="Widmer G."/>
        </authorList>
    </citation>
    <scope>NUCLEOTIDE SEQUENCE [LARGE SCALE GENOMIC DNA]</scope>
    <source>
        <strain evidence="13 14">UKMEL1</strain>
    </source>
</reference>
<keyword evidence="5" id="KW-0436">Ligase</keyword>
<dbReference type="PANTHER" id="PTHR43450">
    <property type="entry name" value="ASPARTYL-TRNA SYNTHETASE"/>
    <property type="match status" value="1"/>
</dbReference>
<keyword evidence="7" id="KW-0067">ATP-binding</keyword>
<evidence type="ECO:0000256" key="5">
    <source>
        <dbReference type="ARBA" id="ARBA00022598"/>
    </source>
</evidence>
<keyword evidence="6" id="KW-0547">Nucleotide-binding</keyword>
<dbReference type="Gene3D" id="2.40.50.140">
    <property type="entry name" value="Nucleic acid-binding proteins"/>
    <property type="match status" value="1"/>
</dbReference>
<evidence type="ECO:0000256" key="10">
    <source>
        <dbReference type="ARBA" id="ARBA00047904"/>
    </source>
</evidence>
<protein>
    <recommendedName>
        <fullName evidence="3">aspartate--tRNA ligase</fullName>
        <ecNumber evidence="3">6.1.1.12</ecNumber>
    </recommendedName>
</protein>
<evidence type="ECO:0000256" key="3">
    <source>
        <dbReference type="ARBA" id="ARBA00012841"/>
    </source>
</evidence>
<keyword evidence="14" id="KW-1185">Reference proteome</keyword>
<evidence type="ECO:0000256" key="6">
    <source>
        <dbReference type="ARBA" id="ARBA00022741"/>
    </source>
</evidence>
<dbReference type="PRINTS" id="PR01042">
    <property type="entry name" value="TRNASYNTHASP"/>
</dbReference>
<dbReference type="InterPro" id="IPR045864">
    <property type="entry name" value="aa-tRNA-synth_II/BPL/LPL"/>
</dbReference>
<gene>
    <name evidence="13" type="ORF">CmeUKMEL1_10595</name>
</gene>
<dbReference type="SUPFAM" id="SSF55681">
    <property type="entry name" value="Class II aaRS and biotin synthetases"/>
    <property type="match status" value="1"/>
</dbReference>
<dbReference type="GO" id="GO:0005829">
    <property type="term" value="C:cytosol"/>
    <property type="evidence" value="ECO:0007669"/>
    <property type="project" value="TreeGrafter"/>
</dbReference>
<dbReference type="EMBL" id="JIBK01000039">
    <property type="protein sequence ID" value="POM84078.1"/>
    <property type="molecule type" value="Genomic_DNA"/>
</dbReference>
<feature type="compositionally biased region" description="Low complexity" evidence="11">
    <location>
        <begin position="34"/>
        <end position="43"/>
    </location>
</feature>
<dbReference type="InterPro" id="IPR004523">
    <property type="entry name" value="Asp-tRNA_synthase_2"/>
</dbReference>
<proteinExistence type="inferred from homology"/>
<evidence type="ECO:0000256" key="4">
    <source>
        <dbReference type="ARBA" id="ARBA00022490"/>
    </source>
</evidence>
<dbReference type="InterPro" id="IPR004364">
    <property type="entry name" value="Aa-tRNA-synt_II"/>
</dbReference>
<evidence type="ECO:0000313" key="13">
    <source>
        <dbReference type="EMBL" id="POM84078.1"/>
    </source>
</evidence>
<comment type="subcellular location">
    <subcellularLocation>
        <location evidence="1">Cytoplasm</location>
    </subcellularLocation>
</comment>
<organism evidence="13 14">
    <name type="scientific">Cryptosporidium meleagridis</name>
    <dbReference type="NCBI Taxonomy" id="93969"/>
    <lineage>
        <taxon>Eukaryota</taxon>
        <taxon>Sar</taxon>
        <taxon>Alveolata</taxon>
        <taxon>Apicomplexa</taxon>
        <taxon>Conoidasida</taxon>
        <taxon>Coccidia</taxon>
        <taxon>Eucoccidiorida</taxon>
        <taxon>Eimeriorina</taxon>
        <taxon>Cryptosporidiidae</taxon>
        <taxon>Cryptosporidium</taxon>
    </lineage>
</organism>